<keyword evidence="18" id="KW-0548">Nucleotidyltransferase</keyword>
<evidence type="ECO:0000259" key="17">
    <source>
        <dbReference type="Pfam" id="PF20750"/>
    </source>
</evidence>
<dbReference type="InterPro" id="IPR011068">
    <property type="entry name" value="NuclTrfase_I-like_C"/>
</dbReference>
<comment type="caution">
    <text evidence="18">The sequence shown here is derived from an EMBL/GenBank/DDBJ whole genome shotgun (WGS) entry which is preliminary data.</text>
</comment>
<proteinExistence type="inferred from homology"/>
<dbReference type="Gene3D" id="1.10.1410.10">
    <property type="match status" value="1"/>
</dbReference>
<sequence>MMSAKAPSGDAAQKPHGSQNVHNRGRNRRNNNARPHQQNKSGGGQHPNHQRKNYKANNNRHSNRNNKPQLRSRNQISHAVLSNSLVEVSTSRQLIESSDGIQNRRRVMNRLDSMLCNWSDSLLPTASYADMLTTSSNKLSSNKSNHPSLLSFGSYRLGVHTPDADVDCLVLAPPHIQRHDFFDSWITVLKNAEVSDLHPVATAYTPVVKFSMDGIKIDMVFARINHVQLNWLAEHKLRLEQVKEEKKMMKDNNVETEFDQTSSTVIVHHNNEVDDELDEIADKIAEVVVSDQMLIGLDETSVRCVNGVRVSQYLLAIVGTNPTRLENFRLTLRIVKEWARVHGLYSNVLGFLGGVNWAILVCWVCKENPNAKPSMLLNLFFRTFANWSWPHPVLLAKQQLHPIKGVSSHPIWDPVNNFRDAKHLMPIITPCYPSMNSSYNVGEPQLRRIQDELRRATKISHDVCFGRKTWSDLFKGNDFFRQHANYLQVDIISTQEDDFREWFGLCEARMRILIAGLENPSFGTQAYPFAKFFTRKEEDGKHVSSFFVALRFAEDTEKVDLGPLIVDYLQIVNSWDGRKETMDLAINIVSQKNLPSFAFEVECEKENEVDDDSTSSETSTNTNEEVASGLDDDTSNVDASKATKTVQKSPPRSAKKKLEPGHDSGTPSMFISPLKRAKIS</sequence>
<dbReference type="Gene3D" id="3.30.70.590">
    <property type="entry name" value="Poly(A) polymerase predicted RNA binding domain"/>
    <property type="match status" value="2"/>
</dbReference>
<dbReference type="InterPro" id="IPR043519">
    <property type="entry name" value="NT_sf"/>
</dbReference>
<dbReference type="GO" id="GO:0003723">
    <property type="term" value="F:RNA binding"/>
    <property type="evidence" value="ECO:0007669"/>
    <property type="project" value="InterPro"/>
</dbReference>
<evidence type="ECO:0000256" key="1">
    <source>
        <dbReference type="ARBA" id="ARBA00001936"/>
    </source>
</evidence>
<evidence type="ECO:0000256" key="3">
    <source>
        <dbReference type="ARBA" id="ARBA00004123"/>
    </source>
</evidence>
<evidence type="ECO:0000256" key="9">
    <source>
        <dbReference type="ARBA" id="ARBA00022840"/>
    </source>
</evidence>
<dbReference type="InterPro" id="IPR048840">
    <property type="entry name" value="PolA_pol_NTPase"/>
</dbReference>
<dbReference type="Pfam" id="PF04926">
    <property type="entry name" value="PAP_RNA-bind"/>
    <property type="match status" value="1"/>
</dbReference>
<keyword evidence="8 12" id="KW-0547">Nucleotide-binding</keyword>
<evidence type="ECO:0000256" key="7">
    <source>
        <dbReference type="ARBA" id="ARBA00022723"/>
    </source>
</evidence>
<dbReference type="InterPro" id="IPR007012">
    <property type="entry name" value="PolA_pol_cen_dom"/>
</dbReference>
<evidence type="ECO:0000256" key="12">
    <source>
        <dbReference type="PIRNR" id="PIRNR018425"/>
    </source>
</evidence>
<keyword evidence="19" id="KW-1185">Reference proteome</keyword>
<feature type="compositionally biased region" description="Polar residues" evidence="14">
    <location>
        <begin position="636"/>
        <end position="650"/>
    </location>
</feature>
<feature type="region of interest" description="Disordered" evidence="14">
    <location>
        <begin position="1"/>
        <end position="74"/>
    </location>
</feature>
<dbReference type="GO" id="GO:0031123">
    <property type="term" value="P:RNA 3'-end processing"/>
    <property type="evidence" value="ECO:0007669"/>
    <property type="project" value="InterPro"/>
</dbReference>
<evidence type="ECO:0000313" key="19">
    <source>
        <dbReference type="Proteomes" id="UP001224775"/>
    </source>
</evidence>
<dbReference type="Proteomes" id="UP001224775">
    <property type="component" value="Unassembled WGS sequence"/>
</dbReference>
<organism evidence="18 19">
    <name type="scientific">Skeletonema marinoi</name>
    <dbReference type="NCBI Taxonomy" id="267567"/>
    <lineage>
        <taxon>Eukaryota</taxon>
        <taxon>Sar</taxon>
        <taxon>Stramenopiles</taxon>
        <taxon>Ochrophyta</taxon>
        <taxon>Bacillariophyta</taxon>
        <taxon>Coscinodiscophyceae</taxon>
        <taxon>Thalassiosirophycidae</taxon>
        <taxon>Thalassiosirales</taxon>
        <taxon>Skeletonemataceae</taxon>
        <taxon>Skeletonema</taxon>
        <taxon>Skeletonema marinoi-dohrnii complex</taxon>
    </lineage>
</organism>
<feature type="compositionally biased region" description="Acidic residues" evidence="14">
    <location>
        <begin position="605"/>
        <end position="614"/>
    </location>
</feature>
<dbReference type="EMBL" id="JATAAI010000002">
    <property type="protein sequence ID" value="KAK1747640.1"/>
    <property type="molecule type" value="Genomic_DNA"/>
</dbReference>
<dbReference type="AlphaFoldDB" id="A0AAD8YLP4"/>
<evidence type="ECO:0000256" key="8">
    <source>
        <dbReference type="ARBA" id="ARBA00022741"/>
    </source>
</evidence>
<keyword evidence="13" id="KW-0175">Coiled coil</keyword>
<reference evidence="18" key="1">
    <citation type="submission" date="2023-06" db="EMBL/GenBank/DDBJ databases">
        <title>Survivors Of The Sea: Transcriptome response of Skeletonema marinoi to long-term dormancy.</title>
        <authorList>
            <person name="Pinder M.I.M."/>
            <person name="Kourtchenko O."/>
            <person name="Robertson E.K."/>
            <person name="Larsson T."/>
            <person name="Maumus F."/>
            <person name="Osuna-Cruz C.M."/>
            <person name="Vancaester E."/>
            <person name="Stenow R."/>
            <person name="Vandepoele K."/>
            <person name="Ploug H."/>
            <person name="Bruchert V."/>
            <person name="Godhe A."/>
            <person name="Topel M."/>
        </authorList>
    </citation>
    <scope>NUCLEOTIDE SEQUENCE</scope>
    <source>
        <strain evidence="18">R05AC</strain>
    </source>
</reference>
<dbReference type="Gene3D" id="3.30.460.10">
    <property type="entry name" value="Beta Polymerase, domain 2"/>
    <property type="match status" value="1"/>
</dbReference>
<dbReference type="GO" id="GO:0046872">
    <property type="term" value="F:metal ion binding"/>
    <property type="evidence" value="ECO:0007669"/>
    <property type="project" value="UniProtKB-KW"/>
</dbReference>
<comment type="function">
    <text evidence="12">Polymerase that creates the 3'-poly(A) tail of mRNA's.</text>
</comment>
<dbReference type="SUPFAM" id="SSF81301">
    <property type="entry name" value="Nucleotidyltransferase"/>
    <property type="match status" value="1"/>
</dbReference>
<evidence type="ECO:0000256" key="11">
    <source>
        <dbReference type="ARBA" id="ARBA00023242"/>
    </source>
</evidence>
<gene>
    <name evidence="18" type="ORF">QTG54_001603</name>
</gene>
<comment type="cofactor">
    <cofactor evidence="2">
        <name>Mg(2+)</name>
        <dbReference type="ChEBI" id="CHEBI:18420"/>
    </cofactor>
</comment>
<evidence type="ECO:0000256" key="13">
    <source>
        <dbReference type="SAM" id="Coils"/>
    </source>
</evidence>
<dbReference type="EC" id="2.7.7.19" evidence="12"/>
<evidence type="ECO:0000313" key="18">
    <source>
        <dbReference type="EMBL" id="KAK1747640.1"/>
    </source>
</evidence>
<keyword evidence="9 12" id="KW-0067">ATP-binding</keyword>
<comment type="similarity">
    <text evidence="4 12">Belongs to the poly(A) polymerase family.</text>
</comment>
<dbReference type="GO" id="GO:0005524">
    <property type="term" value="F:ATP binding"/>
    <property type="evidence" value="ECO:0007669"/>
    <property type="project" value="UniProtKB-KW"/>
</dbReference>
<feature type="domain" description="Poly(A) polymerase RNA-binding" evidence="15">
    <location>
        <begin position="478"/>
        <end position="537"/>
    </location>
</feature>
<comment type="catalytic activity">
    <reaction evidence="12">
        <text>RNA(n) + ATP = RNA(n)-3'-adenine ribonucleotide + diphosphate</text>
        <dbReference type="Rhea" id="RHEA:11332"/>
        <dbReference type="Rhea" id="RHEA-COMP:14527"/>
        <dbReference type="Rhea" id="RHEA-COMP:17347"/>
        <dbReference type="ChEBI" id="CHEBI:30616"/>
        <dbReference type="ChEBI" id="CHEBI:33019"/>
        <dbReference type="ChEBI" id="CHEBI:140395"/>
        <dbReference type="ChEBI" id="CHEBI:173115"/>
        <dbReference type="EC" id="2.7.7.19"/>
    </reaction>
</comment>
<dbReference type="GO" id="GO:1990817">
    <property type="term" value="F:poly(A) RNA polymerase activity"/>
    <property type="evidence" value="ECO:0007669"/>
    <property type="project" value="UniProtKB-EC"/>
</dbReference>
<dbReference type="FunFam" id="1.10.1410.10:FF:000019">
    <property type="entry name" value="Nuclear poly(A) polymerase 3"/>
    <property type="match status" value="1"/>
</dbReference>
<dbReference type="PANTHER" id="PTHR10682:SF10">
    <property type="entry name" value="POLYNUCLEOTIDE ADENYLYLTRANSFERASE"/>
    <property type="match status" value="1"/>
</dbReference>
<evidence type="ECO:0000256" key="10">
    <source>
        <dbReference type="ARBA" id="ARBA00022842"/>
    </source>
</evidence>
<dbReference type="GO" id="GO:0005634">
    <property type="term" value="C:nucleus"/>
    <property type="evidence" value="ECO:0007669"/>
    <property type="project" value="UniProtKB-SubCell"/>
</dbReference>
<feature type="domain" description="Poly(A) polymerase central" evidence="16">
    <location>
        <begin position="327"/>
        <end position="475"/>
    </location>
</feature>
<evidence type="ECO:0000259" key="15">
    <source>
        <dbReference type="Pfam" id="PF04926"/>
    </source>
</evidence>
<keyword evidence="6 12" id="KW-0808">Transferase</keyword>
<evidence type="ECO:0000256" key="6">
    <source>
        <dbReference type="ARBA" id="ARBA00022679"/>
    </source>
</evidence>
<keyword evidence="10" id="KW-0460">Magnesium</keyword>
<feature type="compositionally biased region" description="Low complexity" evidence="14">
    <location>
        <begin position="615"/>
        <end position="626"/>
    </location>
</feature>
<comment type="subcellular location">
    <subcellularLocation>
        <location evidence="3 12">Nucleus</location>
    </subcellularLocation>
</comment>
<protein>
    <recommendedName>
        <fullName evidence="12">Poly(A) polymerase</fullName>
        <ecNumber evidence="12">2.7.7.19</ecNumber>
    </recommendedName>
</protein>
<dbReference type="InterPro" id="IPR014492">
    <property type="entry name" value="PolyA_polymerase"/>
</dbReference>
<dbReference type="Pfam" id="PF20750">
    <property type="entry name" value="PAP_NTPase"/>
    <property type="match status" value="1"/>
</dbReference>
<keyword evidence="11 12" id="KW-0539">Nucleus</keyword>
<comment type="cofactor">
    <cofactor evidence="1">
        <name>Mn(2+)</name>
        <dbReference type="ChEBI" id="CHEBI:29035"/>
    </cofactor>
</comment>
<dbReference type="SUPFAM" id="SSF81631">
    <property type="entry name" value="PAP/OAS1 substrate-binding domain"/>
    <property type="match status" value="1"/>
</dbReference>
<dbReference type="GO" id="GO:0006397">
    <property type="term" value="P:mRNA processing"/>
    <property type="evidence" value="ECO:0007669"/>
    <property type="project" value="UniProtKB-KW"/>
</dbReference>
<feature type="region of interest" description="Disordered" evidence="14">
    <location>
        <begin position="605"/>
        <end position="680"/>
    </location>
</feature>
<evidence type="ECO:0000256" key="14">
    <source>
        <dbReference type="SAM" id="MobiDB-lite"/>
    </source>
</evidence>
<evidence type="ECO:0000259" key="16">
    <source>
        <dbReference type="Pfam" id="PF04928"/>
    </source>
</evidence>
<dbReference type="SUPFAM" id="SSF55003">
    <property type="entry name" value="PAP/Archaeal CCA-adding enzyme, C-terminal domain"/>
    <property type="match status" value="1"/>
</dbReference>
<accession>A0AAD8YLP4</accession>
<feature type="coiled-coil region" evidence="13">
    <location>
        <begin position="232"/>
        <end position="259"/>
    </location>
</feature>
<keyword evidence="7" id="KW-0479">Metal-binding</keyword>
<evidence type="ECO:0000256" key="2">
    <source>
        <dbReference type="ARBA" id="ARBA00001946"/>
    </source>
</evidence>
<feature type="domain" description="Poly(A) polymerase nucleotidyltransferase" evidence="17">
    <location>
        <begin position="80"/>
        <end position="228"/>
    </location>
</feature>
<dbReference type="PANTHER" id="PTHR10682">
    <property type="entry name" value="POLY A POLYMERASE"/>
    <property type="match status" value="1"/>
</dbReference>
<keyword evidence="5 12" id="KW-0507">mRNA processing</keyword>
<dbReference type="InterPro" id="IPR007010">
    <property type="entry name" value="PolA_pol_RNA-bd_dom"/>
</dbReference>
<dbReference type="PIRSF" id="PIRSF018425">
    <property type="entry name" value="PolyA_polymerase"/>
    <property type="match status" value="1"/>
</dbReference>
<evidence type="ECO:0000256" key="4">
    <source>
        <dbReference type="ARBA" id="ARBA00010912"/>
    </source>
</evidence>
<evidence type="ECO:0000256" key="5">
    <source>
        <dbReference type="ARBA" id="ARBA00022664"/>
    </source>
</evidence>
<dbReference type="Pfam" id="PF04928">
    <property type="entry name" value="PAP_central"/>
    <property type="match status" value="1"/>
</dbReference>
<dbReference type="CDD" id="cd05402">
    <property type="entry name" value="NT_PAP_TUTase"/>
    <property type="match status" value="1"/>
</dbReference>
<name>A0AAD8YLP4_9STRA</name>